<proteinExistence type="predicted"/>
<evidence type="ECO:0000313" key="3">
    <source>
        <dbReference type="Proteomes" id="UP000274097"/>
    </source>
</evidence>
<dbReference type="Proteomes" id="UP000274097">
    <property type="component" value="Unassembled WGS sequence"/>
</dbReference>
<feature type="domain" description="DAGKc" evidence="1">
    <location>
        <begin position="1"/>
        <end position="138"/>
    </location>
</feature>
<dbReference type="InterPro" id="IPR016064">
    <property type="entry name" value="NAD/diacylglycerol_kinase_sf"/>
</dbReference>
<keyword evidence="3" id="KW-1185">Reference proteome</keyword>
<name>A0ABX9VJB9_9PROT</name>
<comment type="caution">
    <text evidence="2">The sequence shown here is derived from an EMBL/GenBank/DDBJ whole genome shotgun (WGS) entry which is preliminary data.</text>
</comment>
<dbReference type="InterPro" id="IPR001206">
    <property type="entry name" value="Diacylglycerol_kinase_cat_dom"/>
</dbReference>
<dbReference type="InterPro" id="IPR017438">
    <property type="entry name" value="ATP-NAD_kinase_N"/>
</dbReference>
<dbReference type="SUPFAM" id="SSF111331">
    <property type="entry name" value="NAD kinase/diacylglycerol kinase-like"/>
    <property type="match status" value="1"/>
</dbReference>
<protein>
    <submittedName>
        <fullName evidence="2">Diacylglycerol kinase</fullName>
    </submittedName>
</protein>
<dbReference type="EMBL" id="RFLX01000010">
    <property type="protein sequence ID" value="RMI20703.1"/>
    <property type="molecule type" value="Genomic_DNA"/>
</dbReference>
<sequence>MAPRIGIISNPRSSSHRAGQAGLAEAAARLPHAAPESREALRAALAGFAADGVEVLAVHGGDGTLREVLSALPQAWAGPMPAIAPLPAGRTNLAAHTLGYPAAGRREDPTDLRRLLAAAGAGRLRRQSRPVLEVSGADAAPMRGLLFGAAAFTRAVGLAEGRLHRHGLMDNAVVGMTGVMMAVQALAGRGAFGRALRQGTAMQVARDGGAAVGGQRFILLATTLDRLMLGLWPFWGNGEGAIRVLDVAAPPQRLGAGLWSLLRGRSPALPGWRSGRADTLHIGLRDGFVLDGETFQPGPDGIRLSATAPLTFVAA</sequence>
<evidence type="ECO:0000259" key="1">
    <source>
        <dbReference type="PROSITE" id="PS50146"/>
    </source>
</evidence>
<dbReference type="PROSITE" id="PS50146">
    <property type="entry name" value="DAGK"/>
    <property type="match status" value="1"/>
</dbReference>
<dbReference type="GO" id="GO:0016301">
    <property type="term" value="F:kinase activity"/>
    <property type="evidence" value="ECO:0007669"/>
    <property type="project" value="UniProtKB-KW"/>
</dbReference>
<dbReference type="Gene3D" id="3.40.50.10330">
    <property type="entry name" value="Probable inorganic polyphosphate/atp-NAD kinase, domain 1"/>
    <property type="match status" value="1"/>
</dbReference>
<keyword evidence="2" id="KW-0418">Kinase</keyword>
<dbReference type="RefSeq" id="WP_122140053.1">
    <property type="nucleotide sequence ID" value="NZ_RFLX01000010.1"/>
</dbReference>
<dbReference type="Pfam" id="PF00781">
    <property type="entry name" value="DAGK_cat"/>
    <property type="match status" value="1"/>
</dbReference>
<accession>A0ABX9VJB9</accession>
<reference evidence="2 3" key="1">
    <citation type="submission" date="2018-10" db="EMBL/GenBank/DDBJ databases">
        <title>Roseomonas sp. nov., isolated from feces of Tibetan antelopes in the Qinghai-Tibet plateau, China.</title>
        <authorList>
            <person name="Tian Z."/>
        </authorList>
    </citation>
    <scope>NUCLEOTIDE SEQUENCE [LARGE SCALE GENOMIC DNA]</scope>
    <source>
        <strain evidence="2 3">Z23</strain>
    </source>
</reference>
<gene>
    <name evidence="2" type="ORF">EBE87_14690</name>
</gene>
<keyword evidence="2" id="KW-0808">Transferase</keyword>
<organism evidence="2 3">
    <name type="scientific">Teichococcus wenyumeiae</name>
    <dbReference type="NCBI Taxonomy" id="2478470"/>
    <lineage>
        <taxon>Bacteria</taxon>
        <taxon>Pseudomonadati</taxon>
        <taxon>Pseudomonadota</taxon>
        <taxon>Alphaproteobacteria</taxon>
        <taxon>Acetobacterales</taxon>
        <taxon>Roseomonadaceae</taxon>
        <taxon>Roseomonas</taxon>
    </lineage>
</organism>
<evidence type="ECO:0000313" key="2">
    <source>
        <dbReference type="EMBL" id="RMI20703.1"/>
    </source>
</evidence>